<dbReference type="Gene3D" id="1.20.120.160">
    <property type="entry name" value="HPT domain"/>
    <property type="match status" value="1"/>
</dbReference>
<comment type="caution">
    <text evidence="1">The sequence shown here is derived from an EMBL/GenBank/DDBJ whole genome shotgun (WGS) entry which is preliminary data.</text>
</comment>
<dbReference type="Proteomes" id="UP001501565">
    <property type="component" value="Unassembled WGS sequence"/>
</dbReference>
<sequence length="238" mass="26972">MANVLSQKFQVPEPSDSNLLNVEEISDTPLINYKVGIDTWGDIDTFVINLKKFSEKHVDTFHEFETFVLGNQEHELRQLLHSMRGVTGNLALVLLYETLEQVSETLKHQGIKPLKEKLDSVQKSFKSTLVAIDHLGQEVTIRKETSAVDLLPLSELVDMSQSVMMQLQGGELDENHLKILALQYKHRGIPQDQLDFLAQAIDDFDFETAYALLANILSAVEEGERDEPGQWQPQNTSR</sequence>
<dbReference type="EMBL" id="BAABBN010000004">
    <property type="protein sequence ID" value="GAA3916420.1"/>
    <property type="molecule type" value="Genomic_DNA"/>
</dbReference>
<protein>
    <recommendedName>
        <fullName evidence="3">HPt domain-containing protein</fullName>
    </recommendedName>
</protein>
<name>A0ABP7MBE4_9GAMM</name>
<evidence type="ECO:0008006" key="3">
    <source>
        <dbReference type="Google" id="ProtNLM"/>
    </source>
</evidence>
<keyword evidence="2" id="KW-1185">Reference proteome</keyword>
<dbReference type="SUPFAM" id="SSF47226">
    <property type="entry name" value="Histidine-containing phosphotransfer domain, HPT domain"/>
    <property type="match status" value="1"/>
</dbReference>
<reference evidence="2" key="1">
    <citation type="journal article" date="2019" name="Int. J. Syst. Evol. Microbiol.">
        <title>The Global Catalogue of Microorganisms (GCM) 10K type strain sequencing project: providing services to taxonomists for standard genome sequencing and annotation.</title>
        <authorList>
            <consortium name="The Broad Institute Genomics Platform"/>
            <consortium name="The Broad Institute Genome Sequencing Center for Infectious Disease"/>
            <person name="Wu L."/>
            <person name="Ma J."/>
        </authorList>
    </citation>
    <scope>NUCLEOTIDE SEQUENCE [LARGE SCALE GENOMIC DNA]</scope>
    <source>
        <strain evidence="2">JCM 17551</strain>
    </source>
</reference>
<gene>
    <name evidence="1" type="ORF">GCM10022277_08930</name>
</gene>
<evidence type="ECO:0000313" key="1">
    <source>
        <dbReference type="EMBL" id="GAA3916420.1"/>
    </source>
</evidence>
<evidence type="ECO:0000313" key="2">
    <source>
        <dbReference type="Proteomes" id="UP001501565"/>
    </source>
</evidence>
<dbReference type="InterPro" id="IPR036641">
    <property type="entry name" value="HPT_dom_sf"/>
</dbReference>
<organism evidence="1 2">
    <name type="scientific">Litoribacillus peritrichatus</name>
    <dbReference type="NCBI Taxonomy" id="718191"/>
    <lineage>
        <taxon>Bacteria</taxon>
        <taxon>Pseudomonadati</taxon>
        <taxon>Pseudomonadota</taxon>
        <taxon>Gammaproteobacteria</taxon>
        <taxon>Oceanospirillales</taxon>
        <taxon>Oceanospirillaceae</taxon>
        <taxon>Litoribacillus</taxon>
    </lineage>
</organism>
<accession>A0ABP7MBE4</accession>
<proteinExistence type="predicted"/>